<evidence type="ECO:0000256" key="2">
    <source>
        <dbReference type="SAM" id="MobiDB-lite"/>
    </source>
</evidence>
<feature type="compositionally biased region" description="Acidic residues" evidence="2">
    <location>
        <begin position="255"/>
        <end position="264"/>
    </location>
</feature>
<dbReference type="KEGG" id="dpx:DAPPUDRAFT_324145"/>
<protein>
    <submittedName>
        <fullName evidence="3">Uncharacterized protein</fullName>
    </submittedName>
</protein>
<keyword evidence="4" id="KW-1185">Reference proteome</keyword>
<dbReference type="Proteomes" id="UP000000305">
    <property type="component" value="Unassembled WGS sequence"/>
</dbReference>
<feature type="compositionally biased region" description="Basic and acidic residues" evidence="2">
    <location>
        <begin position="285"/>
        <end position="299"/>
    </location>
</feature>
<evidence type="ECO:0000313" key="4">
    <source>
        <dbReference type="Proteomes" id="UP000000305"/>
    </source>
</evidence>
<dbReference type="InParanoid" id="E9H0U7"/>
<gene>
    <name evidence="3" type="ORF">DAPPUDRAFT_324145</name>
</gene>
<evidence type="ECO:0000313" key="3">
    <source>
        <dbReference type="EMBL" id="EFX74638.1"/>
    </source>
</evidence>
<feature type="coiled-coil region" evidence="1">
    <location>
        <begin position="584"/>
        <end position="625"/>
    </location>
</feature>
<reference evidence="3 4" key="1">
    <citation type="journal article" date="2011" name="Science">
        <title>The ecoresponsive genome of Daphnia pulex.</title>
        <authorList>
            <person name="Colbourne J.K."/>
            <person name="Pfrender M.E."/>
            <person name="Gilbert D."/>
            <person name="Thomas W.K."/>
            <person name="Tucker A."/>
            <person name="Oakley T.H."/>
            <person name="Tokishita S."/>
            <person name="Aerts A."/>
            <person name="Arnold G.J."/>
            <person name="Basu M.K."/>
            <person name="Bauer D.J."/>
            <person name="Caceres C.E."/>
            <person name="Carmel L."/>
            <person name="Casola C."/>
            <person name="Choi J.H."/>
            <person name="Detter J.C."/>
            <person name="Dong Q."/>
            <person name="Dusheyko S."/>
            <person name="Eads B.D."/>
            <person name="Frohlich T."/>
            <person name="Geiler-Samerotte K.A."/>
            <person name="Gerlach D."/>
            <person name="Hatcher P."/>
            <person name="Jogdeo S."/>
            <person name="Krijgsveld J."/>
            <person name="Kriventseva E.V."/>
            <person name="Kultz D."/>
            <person name="Laforsch C."/>
            <person name="Lindquist E."/>
            <person name="Lopez J."/>
            <person name="Manak J.R."/>
            <person name="Muller J."/>
            <person name="Pangilinan J."/>
            <person name="Patwardhan R.P."/>
            <person name="Pitluck S."/>
            <person name="Pritham E.J."/>
            <person name="Rechtsteiner A."/>
            <person name="Rho M."/>
            <person name="Rogozin I.B."/>
            <person name="Sakarya O."/>
            <person name="Salamov A."/>
            <person name="Schaack S."/>
            <person name="Shapiro H."/>
            <person name="Shiga Y."/>
            <person name="Skalitzky C."/>
            <person name="Smith Z."/>
            <person name="Souvorov A."/>
            <person name="Sung W."/>
            <person name="Tang Z."/>
            <person name="Tsuchiya D."/>
            <person name="Tu H."/>
            <person name="Vos H."/>
            <person name="Wang M."/>
            <person name="Wolf Y.I."/>
            <person name="Yamagata H."/>
            <person name="Yamada T."/>
            <person name="Ye Y."/>
            <person name="Shaw J.R."/>
            <person name="Andrews J."/>
            <person name="Crease T.J."/>
            <person name="Tang H."/>
            <person name="Lucas S.M."/>
            <person name="Robertson H.M."/>
            <person name="Bork P."/>
            <person name="Koonin E.V."/>
            <person name="Zdobnov E.M."/>
            <person name="Grigoriev I.V."/>
            <person name="Lynch M."/>
            <person name="Boore J.L."/>
        </authorList>
    </citation>
    <scope>NUCLEOTIDE SEQUENCE [LARGE SCALE GENOMIC DNA]</scope>
</reference>
<dbReference type="HOGENOM" id="CLU_365737_0_0_1"/>
<keyword evidence="1" id="KW-0175">Coiled coil</keyword>
<feature type="compositionally biased region" description="Basic residues" evidence="2">
    <location>
        <begin position="113"/>
        <end position="123"/>
    </location>
</feature>
<feature type="compositionally biased region" description="Polar residues" evidence="2">
    <location>
        <begin position="127"/>
        <end position="138"/>
    </location>
</feature>
<organism evidence="3 4">
    <name type="scientific">Daphnia pulex</name>
    <name type="common">Water flea</name>
    <dbReference type="NCBI Taxonomy" id="6669"/>
    <lineage>
        <taxon>Eukaryota</taxon>
        <taxon>Metazoa</taxon>
        <taxon>Ecdysozoa</taxon>
        <taxon>Arthropoda</taxon>
        <taxon>Crustacea</taxon>
        <taxon>Branchiopoda</taxon>
        <taxon>Diplostraca</taxon>
        <taxon>Cladocera</taxon>
        <taxon>Anomopoda</taxon>
        <taxon>Daphniidae</taxon>
        <taxon>Daphnia</taxon>
    </lineage>
</organism>
<evidence type="ECO:0000256" key="1">
    <source>
        <dbReference type="SAM" id="Coils"/>
    </source>
</evidence>
<feature type="region of interest" description="Disordered" evidence="2">
    <location>
        <begin position="232"/>
        <end position="264"/>
    </location>
</feature>
<dbReference type="AlphaFoldDB" id="E9H0U7"/>
<feature type="region of interest" description="Disordered" evidence="2">
    <location>
        <begin position="396"/>
        <end position="421"/>
    </location>
</feature>
<dbReference type="OrthoDB" id="6364361at2759"/>
<feature type="region of interest" description="Disordered" evidence="2">
    <location>
        <begin position="285"/>
        <end position="305"/>
    </location>
</feature>
<feature type="region of interest" description="Disordered" evidence="2">
    <location>
        <begin position="1"/>
        <end position="185"/>
    </location>
</feature>
<feature type="region of interest" description="Disordered" evidence="2">
    <location>
        <begin position="491"/>
        <end position="539"/>
    </location>
</feature>
<dbReference type="EMBL" id="GL732582">
    <property type="protein sequence ID" value="EFX74638.1"/>
    <property type="molecule type" value="Genomic_DNA"/>
</dbReference>
<feature type="compositionally biased region" description="Acidic residues" evidence="2">
    <location>
        <begin position="24"/>
        <end position="38"/>
    </location>
</feature>
<accession>E9H0U7</accession>
<feature type="compositionally biased region" description="Polar residues" evidence="2">
    <location>
        <begin position="407"/>
        <end position="421"/>
    </location>
</feature>
<sequence length="763" mass="84166">MTILAPVEKAGTMEKLTDPVTSDSELEEGEIANDEIEIISEFIRHPPMKSQKSSPRKSIPGSNSISSRKLDSFAHRLKHSVSNSSGGGNVELKHVSELKPVQKTSREKPSISSKRKSPARTPKRLGQSRSRSTSTSKPDTSRSSRTRLNSTRSSRGSQSSNQAKKEEKLINSVTYESEESKEKKWKQSFEELLVTPGSVESIDDDSGSEGDEELKLRIEALNSVVVNAKPKDVSNDVVSSKSDSTPEPIISNGVQEEDEGDDEDEELLRAQLLIEVARKQTKELEVQMQPEEKDTKAEEPAVPFLAFERRNQATKIPSKSVHIPKADRLVIDLRNDSSDSSDEDDGVQSSITALLKSARQTVEEKSSIVPNALSHLPRNQQEEYQRLKQEIVRREKMKQGASKVSPLIQSQSDGLSKMDSTSGASTQLLLQQPVVISTHSEKSVNTVPPQVDLVPSTDQEMLICSPINTPDSTIPSPIILPHSASPGSIVKESEKSESITINSGKSDGASVTRPQPTTLARPLDSLKKASPMKTNESNSPKLIALKQQLLHKKRDLASTKEALKCQLGLVDKNRLLWLNSSQEVNRLRALLQAAEGTERQLRTQLTNSQLQTQRLKTKMQSVERQVTVLHSGIGAHRTRRISAKLRPKLTNQPGLNSSTTTFTLPSLTPLRVKPRVFAKALAKTNHLTYHRPTTAAVDSEVSMSVKGSVQIKAKQNFSGVLEGNRALHDEQWLYGTLGDDWSQSNVVSDFPKWSPHGHASRFL</sequence>
<name>E9H0U7_DAPPU</name>
<feature type="compositionally biased region" description="Low complexity" evidence="2">
    <location>
        <begin position="141"/>
        <end position="162"/>
    </location>
</feature>
<proteinExistence type="predicted"/>